<organism evidence="2 3">
    <name type="scientific">Didymella rabiei</name>
    <name type="common">Chickpea ascochyta blight fungus</name>
    <name type="synonym">Mycosphaerella rabiei</name>
    <dbReference type="NCBI Taxonomy" id="5454"/>
    <lineage>
        <taxon>Eukaryota</taxon>
        <taxon>Fungi</taxon>
        <taxon>Dikarya</taxon>
        <taxon>Ascomycota</taxon>
        <taxon>Pezizomycotina</taxon>
        <taxon>Dothideomycetes</taxon>
        <taxon>Pleosporomycetidae</taxon>
        <taxon>Pleosporales</taxon>
        <taxon>Pleosporineae</taxon>
        <taxon>Didymellaceae</taxon>
        <taxon>Ascochyta</taxon>
    </lineage>
</organism>
<feature type="region of interest" description="Disordered" evidence="1">
    <location>
        <begin position="1"/>
        <end position="120"/>
    </location>
</feature>
<name>A0A163F262_DIDRA</name>
<evidence type="ECO:0000313" key="3">
    <source>
        <dbReference type="Proteomes" id="UP000076837"/>
    </source>
</evidence>
<gene>
    <name evidence="2" type="ORF">ST47_g4781</name>
</gene>
<evidence type="ECO:0000313" key="2">
    <source>
        <dbReference type="EMBL" id="KZM24093.1"/>
    </source>
</evidence>
<keyword evidence="3" id="KW-1185">Reference proteome</keyword>
<dbReference type="AlphaFoldDB" id="A0A163F262"/>
<feature type="region of interest" description="Disordered" evidence="1">
    <location>
        <begin position="190"/>
        <end position="229"/>
    </location>
</feature>
<comment type="caution">
    <text evidence="2">The sequence shown here is derived from an EMBL/GenBank/DDBJ whole genome shotgun (WGS) entry which is preliminary data.</text>
</comment>
<reference evidence="2 3" key="1">
    <citation type="journal article" date="2016" name="Sci. Rep.">
        <title>Draft genome sequencing and secretome analysis of fungal phytopathogen Ascochyta rabiei provides insight into the necrotrophic effector repertoire.</title>
        <authorList>
            <person name="Verma S."/>
            <person name="Gazara R.K."/>
            <person name="Nizam S."/>
            <person name="Parween S."/>
            <person name="Chattopadhyay D."/>
            <person name="Verma P.K."/>
        </authorList>
    </citation>
    <scope>NUCLEOTIDE SEQUENCE [LARGE SCALE GENOMIC DNA]</scope>
    <source>
        <strain evidence="2 3">ArDII</strain>
    </source>
</reference>
<sequence>MEPHHTLAHNYGSGSHSTPPRYYTEKHHDAAHTPPTNPLHQAPPPHQMPTPLGSPRMPNPNPNPQPKRPHPSRPHHSNPRSSRRANYQGPLEVREPSIQASTPDIPPAHHTHSREATLPRWFASRVRDATPSAADKAHASMMEKYAGSSAQVGVQGTAPWQRFETRRVETTTERVWQREFVRVRHEQRTWVRRGQEKKGKGKGTRRQGSNGVEWKEEQKERRETWIRCL</sequence>
<feature type="compositionally biased region" description="Pro residues" evidence="1">
    <location>
        <begin position="57"/>
        <end position="66"/>
    </location>
</feature>
<dbReference type="Proteomes" id="UP000076837">
    <property type="component" value="Unassembled WGS sequence"/>
</dbReference>
<feature type="compositionally biased region" description="Basic residues" evidence="1">
    <location>
        <begin position="67"/>
        <end position="83"/>
    </location>
</feature>
<feature type="compositionally biased region" description="Pro residues" evidence="1">
    <location>
        <begin position="35"/>
        <end position="48"/>
    </location>
</feature>
<feature type="compositionally biased region" description="Basic and acidic residues" evidence="1">
    <location>
        <begin position="213"/>
        <end position="229"/>
    </location>
</feature>
<accession>A0A163F262</accession>
<protein>
    <submittedName>
        <fullName evidence="2">Uncharacterized protein</fullName>
    </submittedName>
</protein>
<evidence type="ECO:0000256" key="1">
    <source>
        <dbReference type="SAM" id="MobiDB-lite"/>
    </source>
</evidence>
<proteinExistence type="predicted"/>
<dbReference type="EMBL" id="JYNV01000176">
    <property type="protein sequence ID" value="KZM24093.1"/>
    <property type="molecule type" value="Genomic_DNA"/>
</dbReference>